<dbReference type="EMBL" id="QLMJ01000008">
    <property type="protein sequence ID" value="RAK36603.1"/>
    <property type="molecule type" value="Genomic_DNA"/>
</dbReference>
<dbReference type="Proteomes" id="UP000249341">
    <property type="component" value="Unassembled WGS sequence"/>
</dbReference>
<proteinExistence type="predicted"/>
<gene>
    <name evidence="1" type="ORF">B0I29_108193</name>
</gene>
<dbReference type="RefSeq" id="WP_181557874.1">
    <property type="nucleotide sequence ID" value="NZ_JACHWI010000007.1"/>
</dbReference>
<dbReference type="AlphaFoldDB" id="A0A327ZAK8"/>
<comment type="caution">
    <text evidence="1">The sequence shown here is derived from an EMBL/GenBank/DDBJ whole genome shotgun (WGS) entry which is preliminary data.</text>
</comment>
<evidence type="ECO:0000313" key="2">
    <source>
        <dbReference type="Proteomes" id="UP000249341"/>
    </source>
</evidence>
<sequence length="52" mass="5547">MTLADQAEAAGVAVTRVVSPWADHTITLQFGGAPNQMALQLMLKHFQGHDTA</sequence>
<name>A0A327ZAK8_9ACTN</name>
<organism evidence="1 2">
    <name type="scientific">Actinoplanes lutulentus</name>
    <dbReference type="NCBI Taxonomy" id="1287878"/>
    <lineage>
        <taxon>Bacteria</taxon>
        <taxon>Bacillati</taxon>
        <taxon>Actinomycetota</taxon>
        <taxon>Actinomycetes</taxon>
        <taxon>Micromonosporales</taxon>
        <taxon>Micromonosporaceae</taxon>
        <taxon>Actinoplanes</taxon>
    </lineage>
</organism>
<accession>A0A327ZAK8</accession>
<protein>
    <recommendedName>
        <fullName evidence="3">Alpha/beta hydrolase family protein</fullName>
    </recommendedName>
</protein>
<keyword evidence="2" id="KW-1185">Reference proteome</keyword>
<evidence type="ECO:0008006" key="3">
    <source>
        <dbReference type="Google" id="ProtNLM"/>
    </source>
</evidence>
<evidence type="ECO:0000313" key="1">
    <source>
        <dbReference type="EMBL" id="RAK36603.1"/>
    </source>
</evidence>
<reference evidence="1 2" key="1">
    <citation type="submission" date="2018-06" db="EMBL/GenBank/DDBJ databases">
        <title>Genomic Encyclopedia of Type Strains, Phase III (KMG-III): the genomes of soil and plant-associated and newly described type strains.</title>
        <authorList>
            <person name="Whitman W."/>
        </authorList>
    </citation>
    <scope>NUCLEOTIDE SEQUENCE [LARGE SCALE GENOMIC DNA]</scope>
    <source>
        <strain evidence="1 2">CGMCC 4.7090</strain>
    </source>
</reference>